<reference evidence="2 3" key="1">
    <citation type="submission" date="2018-09" db="EMBL/GenBank/DDBJ databases">
        <title>Whole genome based analysis of evolution and adaptive divergence in Indian and Brazilian strains of Azospirillum brasilense.</title>
        <authorList>
            <person name="Singh C."/>
            <person name="Tripathi A.K."/>
        </authorList>
    </citation>
    <scope>NUCLEOTIDE SEQUENCE [LARGE SCALE GENOMIC DNA]</scope>
    <source>
        <strain evidence="2 3">MTCC4039</strain>
        <plasmid evidence="2 3">p5</plasmid>
    </source>
</reference>
<dbReference type="Proteomes" id="UP000298693">
    <property type="component" value="Plasmid p5"/>
</dbReference>
<organism evidence="2 3">
    <name type="scientific">Azospirillum brasilense</name>
    <dbReference type="NCBI Taxonomy" id="192"/>
    <lineage>
        <taxon>Bacteria</taxon>
        <taxon>Pseudomonadati</taxon>
        <taxon>Pseudomonadota</taxon>
        <taxon>Alphaproteobacteria</taxon>
        <taxon>Rhodospirillales</taxon>
        <taxon>Azospirillaceae</taxon>
        <taxon>Azospirillum</taxon>
    </lineage>
</organism>
<protein>
    <submittedName>
        <fullName evidence="2">Uncharacterized protein</fullName>
    </submittedName>
</protein>
<evidence type="ECO:0000313" key="2">
    <source>
        <dbReference type="EMBL" id="QCO19935.1"/>
    </source>
</evidence>
<feature type="compositionally biased region" description="Pro residues" evidence="1">
    <location>
        <begin position="48"/>
        <end position="58"/>
    </location>
</feature>
<feature type="compositionally biased region" description="Low complexity" evidence="1">
    <location>
        <begin position="59"/>
        <end position="68"/>
    </location>
</feature>
<gene>
    <name evidence="2" type="ORF">D3869_32340</name>
</gene>
<accession>A0A4D8R9F2</accession>
<geneLocation type="plasmid" evidence="2">
    <name>p5</name>
</geneLocation>
<proteinExistence type="predicted"/>
<dbReference type="EMBL" id="CP032350">
    <property type="protein sequence ID" value="QCO19935.1"/>
    <property type="molecule type" value="Genomic_DNA"/>
</dbReference>
<name>A0A4D8R9F2_AZOBR</name>
<feature type="region of interest" description="Disordered" evidence="1">
    <location>
        <begin position="41"/>
        <end position="93"/>
    </location>
</feature>
<dbReference type="AlphaFoldDB" id="A0A4D8R9F2"/>
<sequence length="229" mass="24946">MTADGSAGLLEDLLRALAERDGAARRLAAIDDRIRELSARLLGREAPLPLPPPSPTPPETGGLPAPGARRTDDPPPPPTGPGGEDDPHAQRREQADTIQELEARNEELAQALGRHLVTLAQAEDNVGRLFQRIDALEREAAETSRRLAELGAGVENRDRQIARLVLDAVARGVALRPDGFDEEAYLAHNPDIRAALQGAPAGRALEHWLRWGVQESRRTQFRRLPINGQ</sequence>
<evidence type="ECO:0000256" key="1">
    <source>
        <dbReference type="SAM" id="MobiDB-lite"/>
    </source>
</evidence>
<evidence type="ECO:0000313" key="3">
    <source>
        <dbReference type="Proteomes" id="UP000298693"/>
    </source>
</evidence>
<keyword evidence="2" id="KW-0614">Plasmid</keyword>
<dbReference type="RefSeq" id="WP_137143724.1">
    <property type="nucleotide sequence ID" value="NZ_CP032350.1"/>
</dbReference>